<comment type="subcellular location">
    <subcellularLocation>
        <location evidence="1 8">Cell membrane</location>
        <topology evidence="1 8">Multi-pass membrane protein</topology>
    </subcellularLocation>
</comment>
<keyword evidence="6 10" id="KW-1133">Transmembrane helix</keyword>
<keyword evidence="12" id="KW-1185">Reference proteome</keyword>
<sequence length="332" mass="35395">MLEAIVMLFRDPNMQWIFLGCSLLGLSSGLIGCFTYLRKQSLVGDTLAHAALPGICIAFMLSGVKSMFLFLIGATVAGFIATIGIGVITRHSKLKQDAALGIVLSTFFGFGIVLLSIIQRGDYGNQAGLNRFMFGQAASMVSSDVYMMAIISVLLVIICFLLFKQFKLISFDPGFARGLGYPVTFLEQLMLLLVVIAVVAGIQAVGVVLVAALLITPAVAARYWTNQLSIMVILSSVIGAASGGLGTLISASVPNMPTGPVTVLAAAFIFLISILFGSSKGLLFRKLQYRKVKQSFELEFAGEVAIHANEATTTPHALSRKKRQQAGKGSQT</sequence>
<keyword evidence="5 8" id="KW-0812">Transmembrane</keyword>
<dbReference type="Proteomes" id="UP001597362">
    <property type="component" value="Unassembled WGS sequence"/>
</dbReference>
<feature type="transmembrane region" description="Helical" evidence="10">
    <location>
        <begin position="16"/>
        <end position="37"/>
    </location>
</feature>
<feature type="transmembrane region" description="Helical" evidence="10">
    <location>
        <begin position="202"/>
        <end position="221"/>
    </location>
</feature>
<dbReference type="CDD" id="cd06550">
    <property type="entry name" value="TM_ABC_iron-siderophores_like"/>
    <property type="match status" value="1"/>
</dbReference>
<accession>A0ABW4YPW6</accession>
<feature type="transmembrane region" description="Helical" evidence="10">
    <location>
        <begin position="261"/>
        <end position="283"/>
    </location>
</feature>
<dbReference type="InterPro" id="IPR001626">
    <property type="entry name" value="ABC_TroCD"/>
</dbReference>
<evidence type="ECO:0000256" key="10">
    <source>
        <dbReference type="SAM" id="Phobius"/>
    </source>
</evidence>
<evidence type="ECO:0000256" key="7">
    <source>
        <dbReference type="ARBA" id="ARBA00023136"/>
    </source>
</evidence>
<keyword evidence="3 8" id="KW-0813">Transport</keyword>
<dbReference type="EMBL" id="JBHUHO010000046">
    <property type="protein sequence ID" value="MFD2117728.1"/>
    <property type="molecule type" value="Genomic_DNA"/>
</dbReference>
<protein>
    <submittedName>
        <fullName evidence="11">Metal ABC transporter permease</fullName>
    </submittedName>
</protein>
<feature type="transmembrane region" description="Helical" evidence="10">
    <location>
        <begin position="100"/>
        <end position="118"/>
    </location>
</feature>
<proteinExistence type="inferred from homology"/>
<feature type="transmembrane region" description="Helical" evidence="10">
    <location>
        <begin position="228"/>
        <end position="249"/>
    </location>
</feature>
<evidence type="ECO:0000256" key="5">
    <source>
        <dbReference type="ARBA" id="ARBA00022692"/>
    </source>
</evidence>
<dbReference type="InterPro" id="IPR037294">
    <property type="entry name" value="ABC_BtuC-like"/>
</dbReference>
<feature type="transmembrane region" description="Helical" evidence="10">
    <location>
        <begin position="145"/>
        <end position="163"/>
    </location>
</feature>
<feature type="transmembrane region" description="Helical" evidence="10">
    <location>
        <begin position="42"/>
        <end position="61"/>
    </location>
</feature>
<reference evidence="12" key="1">
    <citation type="journal article" date="2019" name="Int. J. Syst. Evol. Microbiol.">
        <title>The Global Catalogue of Microorganisms (GCM) 10K type strain sequencing project: providing services to taxonomists for standard genome sequencing and annotation.</title>
        <authorList>
            <consortium name="The Broad Institute Genomics Platform"/>
            <consortium name="The Broad Institute Genome Sequencing Center for Infectious Disease"/>
            <person name="Wu L."/>
            <person name="Ma J."/>
        </authorList>
    </citation>
    <scope>NUCLEOTIDE SEQUENCE [LARGE SCALE GENOMIC DNA]</scope>
    <source>
        <strain evidence="12">GH52</strain>
    </source>
</reference>
<evidence type="ECO:0000256" key="3">
    <source>
        <dbReference type="ARBA" id="ARBA00022448"/>
    </source>
</evidence>
<evidence type="ECO:0000256" key="8">
    <source>
        <dbReference type="RuleBase" id="RU003943"/>
    </source>
</evidence>
<feature type="transmembrane region" description="Helical" evidence="10">
    <location>
        <begin position="67"/>
        <end position="88"/>
    </location>
</feature>
<evidence type="ECO:0000256" key="6">
    <source>
        <dbReference type="ARBA" id="ARBA00022989"/>
    </source>
</evidence>
<evidence type="ECO:0000256" key="1">
    <source>
        <dbReference type="ARBA" id="ARBA00004651"/>
    </source>
</evidence>
<evidence type="ECO:0000256" key="4">
    <source>
        <dbReference type="ARBA" id="ARBA00022475"/>
    </source>
</evidence>
<feature type="region of interest" description="Disordered" evidence="9">
    <location>
        <begin position="312"/>
        <end position="332"/>
    </location>
</feature>
<evidence type="ECO:0000256" key="9">
    <source>
        <dbReference type="SAM" id="MobiDB-lite"/>
    </source>
</evidence>
<dbReference type="Gene3D" id="1.10.3470.10">
    <property type="entry name" value="ABC transporter involved in vitamin B12 uptake, BtuC"/>
    <property type="match status" value="1"/>
</dbReference>
<dbReference type="PANTHER" id="PTHR30477">
    <property type="entry name" value="ABC-TRANSPORTER METAL-BINDING PROTEIN"/>
    <property type="match status" value="1"/>
</dbReference>
<name>A0ABW4YPW6_9BACL</name>
<evidence type="ECO:0000313" key="11">
    <source>
        <dbReference type="EMBL" id="MFD2117728.1"/>
    </source>
</evidence>
<dbReference type="Pfam" id="PF00950">
    <property type="entry name" value="ABC-3"/>
    <property type="match status" value="1"/>
</dbReference>
<organism evidence="11 12">
    <name type="scientific">Paenibacillus yanchengensis</name>
    <dbReference type="NCBI Taxonomy" id="2035833"/>
    <lineage>
        <taxon>Bacteria</taxon>
        <taxon>Bacillati</taxon>
        <taxon>Bacillota</taxon>
        <taxon>Bacilli</taxon>
        <taxon>Bacillales</taxon>
        <taxon>Paenibacillaceae</taxon>
        <taxon>Paenibacillus</taxon>
    </lineage>
</organism>
<gene>
    <name evidence="11" type="ORF">ACFSJH_18520</name>
</gene>
<keyword evidence="4" id="KW-1003">Cell membrane</keyword>
<comment type="caution">
    <text evidence="11">The sequence shown here is derived from an EMBL/GenBank/DDBJ whole genome shotgun (WGS) entry which is preliminary data.</text>
</comment>
<evidence type="ECO:0000313" key="12">
    <source>
        <dbReference type="Proteomes" id="UP001597362"/>
    </source>
</evidence>
<keyword evidence="7 10" id="KW-0472">Membrane</keyword>
<comment type="similarity">
    <text evidence="2 8">Belongs to the ABC-3 integral membrane protein family.</text>
</comment>
<feature type="transmembrane region" description="Helical" evidence="10">
    <location>
        <begin position="175"/>
        <end position="196"/>
    </location>
</feature>
<evidence type="ECO:0000256" key="2">
    <source>
        <dbReference type="ARBA" id="ARBA00008034"/>
    </source>
</evidence>
<dbReference type="RefSeq" id="WP_377774974.1">
    <property type="nucleotide sequence ID" value="NZ_JBHUHO010000046.1"/>
</dbReference>
<dbReference type="PANTHER" id="PTHR30477:SF3">
    <property type="entry name" value="METAL TRANSPORT SYSTEM MEMBRANE PROTEIN CT_069-RELATED"/>
    <property type="match status" value="1"/>
</dbReference>
<dbReference type="SUPFAM" id="SSF81345">
    <property type="entry name" value="ABC transporter involved in vitamin B12 uptake, BtuC"/>
    <property type="match status" value="1"/>
</dbReference>